<dbReference type="SMART" id="SM00283">
    <property type="entry name" value="MA"/>
    <property type="match status" value="1"/>
</dbReference>
<accession>A0A512AK20</accession>
<feature type="coiled-coil region" evidence="5">
    <location>
        <begin position="153"/>
        <end position="216"/>
    </location>
</feature>
<feature type="transmembrane region" description="Helical" evidence="6">
    <location>
        <begin position="17"/>
        <end position="37"/>
    </location>
</feature>
<evidence type="ECO:0000256" key="5">
    <source>
        <dbReference type="SAM" id="Coils"/>
    </source>
</evidence>
<dbReference type="FunFam" id="1.10.287.950:FF:000001">
    <property type="entry name" value="Methyl-accepting chemotaxis sensory transducer"/>
    <property type="match status" value="1"/>
</dbReference>
<dbReference type="GO" id="GO:0007165">
    <property type="term" value="P:signal transduction"/>
    <property type="evidence" value="ECO:0007669"/>
    <property type="project" value="UniProtKB-KW"/>
</dbReference>
<dbReference type="Pfam" id="PF00672">
    <property type="entry name" value="HAMP"/>
    <property type="match status" value="1"/>
</dbReference>
<keyword evidence="10" id="KW-1185">Reference proteome</keyword>
<keyword evidence="6" id="KW-0812">Transmembrane</keyword>
<evidence type="ECO:0000256" key="1">
    <source>
        <dbReference type="ARBA" id="ARBA00004370"/>
    </source>
</evidence>
<evidence type="ECO:0000259" key="8">
    <source>
        <dbReference type="PROSITE" id="PS50885"/>
    </source>
</evidence>
<dbReference type="GO" id="GO:0016020">
    <property type="term" value="C:membrane"/>
    <property type="evidence" value="ECO:0007669"/>
    <property type="project" value="UniProtKB-SubCell"/>
</dbReference>
<evidence type="ECO:0000313" key="9">
    <source>
        <dbReference type="EMBL" id="GEO00007.1"/>
    </source>
</evidence>
<gene>
    <name evidence="9" type="ORF">NSE01_18390</name>
</gene>
<dbReference type="SMART" id="SM00304">
    <property type="entry name" value="HAMP"/>
    <property type="match status" value="2"/>
</dbReference>
<keyword evidence="6" id="KW-1133">Transmembrane helix</keyword>
<comment type="caution">
    <text evidence="9">The sequence shown here is derived from an EMBL/GenBank/DDBJ whole genome shotgun (WGS) entry which is preliminary data.</text>
</comment>
<dbReference type="AlphaFoldDB" id="A0A512AK20"/>
<evidence type="ECO:0000259" key="7">
    <source>
        <dbReference type="PROSITE" id="PS50111"/>
    </source>
</evidence>
<feature type="domain" description="Methyl-accepting transducer" evidence="7">
    <location>
        <begin position="177"/>
        <end position="406"/>
    </location>
</feature>
<dbReference type="InterPro" id="IPR004089">
    <property type="entry name" value="MCPsignal_dom"/>
</dbReference>
<evidence type="ECO:0000256" key="2">
    <source>
        <dbReference type="ARBA" id="ARBA00022500"/>
    </source>
</evidence>
<evidence type="ECO:0000256" key="6">
    <source>
        <dbReference type="SAM" id="Phobius"/>
    </source>
</evidence>
<dbReference type="OrthoDB" id="5292010at2"/>
<dbReference type="InterPro" id="IPR004090">
    <property type="entry name" value="Chemotax_Me-accpt_rcpt"/>
</dbReference>
<keyword evidence="5" id="KW-0175">Coiled coil</keyword>
<dbReference type="PANTHER" id="PTHR43531">
    <property type="entry name" value="PROTEIN ICFG"/>
    <property type="match status" value="1"/>
</dbReference>
<dbReference type="PROSITE" id="PS50885">
    <property type="entry name" value="HAMP"/>
    <property type="match status" value="1"/>
</dbReference>
<feature type="domain" description="HAMP" evidence="8">
    <location>
        <begin position="126"/>
        <end position="172"/>
    </location>
</feature>
<dbReference type="EMBL" id="BJYR01000012">
    <property type="protein sequence ID" value="GEO00007.1"/>
    <property type="molecule type" value="Genomic_DNA"/>
</dbReference>
<dbReference type="PANTHER" id="PTHR43531:SF11">
    <property type="entry name" value="METHYL-ACCEPTING CHEMOTAXIS PROTEIN 3"/>
    <property type="match status" value="1"/>
</dbReference>
<dbReference type="CDD" id="cd06225">
    <property type="entry name" value="HAMP"/>
    <property type="match status" value="1"/>
</dbReference>
<organism evidence="9 10">
    <name type="scientific">Novosphingobium sediminis</name>
    <dbReference type="NCBI Taxonomy" id="707214"/>
    <lineage>
        <taxon>Bacteria</taxon>
        <taxon>Pseudomonadati</taxon>
        <taxon>Pseudomonadota</taxon>
        <taxon>Alphaproteobacteria</taxon>
        <taxon>Sphingomonadales</taxon>
        <taxon>Sphingomonadaceae</taxon>
        <taxon>Novosphingobium</taxon>
    </lineage>
</organism>
<dbReference type="Gene3D" id="6.10.340.10">
    <property type="match status" value="1"/>
</dbReference>
<evidence type="ECO:0000313" key="10">
    <source>
        <dbReference type="Proteomes" id="UP000321464"/>
    </source>
</evidence>
<keyword evidence="2" id="KW-0145">Chemotaxis</keyword>
<dbReference type="PROSITE" id="PS50111">
    <property type="entry name" value="CHEMOTAXIS_TRANSDUC_2"/>
    <property type="match status" value="1"/>
</dbReference>
<keyword evidence="4" id="KW-0807">Transducer</keyword>
<comment type="subcellular location">
    <subcellularLocation>
        <location evidence="1">Membrane</location>
    </subcellularLocation>
</comment>
<name>A0A512AK20_9SPHN</name>
<evidence type="ECO:0000256" key="4">
    <source>
        <dbReference type="PROSITE-ProRule" id="PRU00284"/>
    </source>
</evidence>
<dbReference type="Proteomes" id="UP000321464">
    <property type="component" value="Unassembled WGS sequence"/>
</dbReference>
<comment type="similarity">
    <text evidence="3">Belongs to the methyl-accepting chemotaxis (MCP) protein family.</text>
</comment>
<dbReference type="InterPro" id="IPR003660">
    <property type="entry name" value="HAMP_dom"/>
</dbReference>
<evidence type="ECO:0000256" key="3">
    <source>
        <dbReference type="ARBA" id="ARBA00029447"/>
    </source>
</evidence>
<dbReference type="PRINTS" id="PR00260">
    <property type="entry name" value="CHEMTRNSDUCR"/>
</dbReference>
<dbReference type="Gene3D" id="1.10.287.950">
    <property type="entry name" value="Methyl-accepting chemotaxis protein"/>
    <property type="match status" value="1"/>
</dbReference>
<dbReference type="CDD" id="cd11386">
    <property type="entry name" value="MCP_signal"/>
    <property type="match status" value="1"/>
</dbReference>
<protein>
    <recommendedName>
        <fullName evidence="11">Methyl-accepting chemotaxis protein</fullName>
    </recommendedName>
</protein>
<reference evidence="9 10" key="1">
    <citation type="submission" date="2019-07" db="EMBL/GenBank/DDBJ databases">
        <title>Whole genome shotgun sequence of Novosphingobium sediminis NBRC 106119.</title>
        <authorList>
            <person name="Hosoyama A."/>
            <person name="Uohara A."/>
            <person name="Ohji S."/>
            <person name="Ichikawa N."/>
        </authorList>
    </citation>
    <scope>NUCLEOTIDE SEQUENCE [LARGE SCALE GENOMIC DNA]</scope>
    <source>
        <strain evidence="9 10">NBRC 106119</strain>
    </source>
</reference>
<dbReference type="SUPFAM" id="SSF58104">
    <property type="entry name" value="Methyl-accepting chemotaxis protein (MCP) signaling domain"/>
    <property type="match status" value="1"/>
</dbReference>
<dbReference type="RefSeq" id="WP_147159322.1">
    <property type="nucleotide sequence ID" value="NZ_BJYR01000012.1"/>
</dbReference>
<dbReference type="GO" id="GO:0006935">
    <property type="term" value="P:chemotaxis"/>
    <property type="evidence" value="ECO:0007669"/>
    <property type="project" value="UniProtKB-KW"/>
</dbReference>
<keyword evidence="6" id="KW-0472">Membrane</keyword>
<dbReference type="GO" id="GO:0004888">
    <property type="term" value="F:transmembrane signaling receptor activity"/>
    <property type="evidence" value="ECO:0007669"/>
    <property type="project" value="InterPro"/>
</dbReference>
<sequence length="467" mass="48465">MLQWFEKQAPIRAKFDTLLWVHLLLVLFSGLGAVFALAGYGTAALLAPAVALVLTAAVGLGAKKRIADPYFATVLRTEGLAAGDLDSPIGHTDYSDSVGRLSRAMGLFRDQAVNLRNASAERDVMVGQLTAAMSELAHGNLAYRITTPFPGEAEELRQNFNEALTQLANALGQVVESGRTIDIGAAEIRTASDDLAQRTEAQAARLEEASAAMQQVTTLVGNNAALAVEINRATSEAHGEAAAGGTVVERAVEAMNAIQQSSQGVAQIISVIDGIAFQTNLLALNAGVEAARAGDAGRGFAVVATEVRALAQRSADAAREIGQLIKSSTGHVDRGVELVGETGTVLRQIVGRVGGVSTLVEGITESAQRQSAMLAEIATTVTDLDRMTQQNAAMVEESTAAARTLATVAQQLNAQTARFQTGAMTTSAHAAAPLAAPGPAPRQRGAAPAVRGNLALKAAPEGDWAEF</sequence>
<dbReference type="Pfam" id="PF00015">
    <property type="entry name" value="MCPsignal"/>
    <property type="match status" value="1"/>
</dbReference>
<proteinExistence type="inferred from homology"/>
<dbReference type="InterPro" id="IPR051310">
    <property type="entry name" value="MCP_chemotaxis"/>
</dbReference>
<evidence type="ECO:0008006" key="11">
    <source>
        <dbReference type="Google" id="ProtNLM"/>
    </source>
</evidence>